<organism evidence="1 2">
    <name type="scientific">Operophtera brumata</name>
    <name type="common">Winter moth</name>
    <name type="synonym">Phalaena brumata</name>
    <dbReference type="NCBI Taxonomy" id="104452"/>
    <lineage>
        <taxon>Eukaryota</taxon>
        <taxon>Metazoa</taxon>
        <taxon>Ecdysozoa</taxon>
        <taxon>Arthropoda</taxon>
        <taxon>Hexapoda</taxon>
        <taxon>Insecta</taxon>
        <taxon>Pterygota</taxon>
        <taxon>Neoptera</taxon>
        <taxon>Endopterygota</taxon>
        <taxon>Lepidoptera</taxon>
        <taxon>Glossata</taxon>
        <taxon>Ditrysia</taxon>
        <taxon>Geometroidea</taxon>
        <taxon>Geometridae</taxon>
        <taxon>Larentiinae</taxon>
        <taxon>Operophtera</taxon>
    </lineage>
</organism>
<protein>
    <submittedName>
        <fullName evidence="1">Uncharacterized protein</fullName>
    </submittedName>
</protein>
<dbReference type="EMBL" id="JTDY01002056">
    <property type="protein sequence ID" value="KOB72223.1"/>
    <property type="molecule type" value="Genomic_DNA"/>
</dbReference>
<proteinExistence type="predicted"/>
<dbReference type="AlphaFoldDB" id="A0A0L7L9Q4"/>
<dbReference type="PANTHER" id="PTHR46601">
    <property type="entry name" value="ULP_PROTEASE DOMAIN-CONTAINING PROTEIN"/>
    <property type="match status" value="1"/>
</dbReference>
<accession>A0A0L7L9Q4</accession>
<reference evidence="1 2" key="1">
    <citation type="journal article" date="2015" name="Genome Biol. Evol.">
        <title>The genome of winter moth (Operophtera brumata) provides a genomic perspective on sexual dimorphism and phenology.</title>
        <authorList>
            <person name="Derks M.F."/>
            <person name="Smit S."/>
            <person name="Salis L."/>
            <person name="Schijlen E."/>
            <person name="Bossers A."/>
            <person name="Mateman C."/>
            <person name="Pijl A.S."/>
            <person name="de Ridder D."/>
            <person name="Groenen M.A."/>
            <person name="Visser M.E."/>
            <person name="Megens H.J."/>
        </authorList>
    </citation>
    <scope>NUCLEOTIDE SEQUENCE [LARGE SCALE GENOMIC DNA]</scope>
    <source>
        <strain evidence="1">WM2013NL</strain>
        <tissue evidence="1">Head and thorax</tissue>
    </source>
</reference>
<evidence type="ECO:0000313" key="2">
    <source>
        <dbReference type="Proteomes" id="UP000037510"/>
    </source>
</evidence>
<evidence type="ECO:0000313" key="1">
    <source>
        <dbReference type="EMBL" id="KOB72223.1"/>
    </source>
</evidence>
<name>A0A0L7L9Q4_OPEBR</name>
<dbReference type="Proteomes" id="UP000037510">
    <property type="component" value="Unassembled WGS sequence"/>
</dbReference>
<gene>
    <name evidence="1" type="ORF">OBRU01_12907</name>
</gene>
<sequence>MKKKILMENLGIDKIVKRKDCTDKSTVFKKKIKEFYVRDDISRATAGKKETLTKAGIKAQKRFMLDTMKNLFKTFKKENPDLRCSYFYFTKNKPFYVISASIDARDMCLCKTHTNFAYKAKALKRNGITGTDDLNILIESTVCSANSKDCMYAKCNQCVAKKICYVMENVNGTITWTEWVRKEEKYIKDGKRLKTIKNIKEDRNEQAGIFIRRFESDLEAFKKHVFNIKTQFQNFRRCLEHIRPNECVLVADFSENYSCKYSQEVQSHHFGGSRKQVSLHTVVVYTFDNDSARGYKVNSFCSISASNNHQPAAIWSHLDPILKWIKSNNEDVDTVHFYSDGPSTQYRQKQNFYMMCTKFFDYGFANMTWSFFEAGHGKGPADGIGGYLKRTADKIVANGEDIADVLQFYDKMKNVSKIKLYLINENDIQDQQKALPNNIPRLVGTLKVHQVFSNCYGKLKFRDLSCFCVTDSSGVRGFCICLDPKAYDVGVSNDVEVVPRGVDSNPDLIPEEEIDLLTSNFNFEQTSNNLDLETTSDEDEPLNNLKIAKQLQDMTNRHQRIYEEIYGGSSSEEELPCGSHNSNSKIGCGDFLLVKLYTDASRKKSYIYACKTLSDIEEDGEVKVMFLRVVDEKAKRFRLDDKDISYVDFEDIIQKLPVPNVIKQGHRSYYQFETSVDVFEKK</sequence>
<dbReference type="PANTHER" id="PTHR46601:SF2">
    <property type="entry name" value="UBIQUITIN-LIKE PROTEASE FAMILY PROFILE DOMAIN-CONTAINING PROTEIN"/>
    <property type="match status" value="1"/>
</dbReference>
<comment type="caution">
    <text evidence="1">The sequence shown here is derived from an EMBL/GenBank/DDBJ whole genome shotgun (WGS) entry which is preliminary data.</text>
</comment>
<keyword evidence="2" id="KW-1185">Reference proteome</keyword>